<dbReference type="EnsemblMetazoa" id="AAEL023675-RA">
    <property type="protein sequence ID" value="AAEL023675-PA"/>
    <property type="gene ID" value="AAEL023675"/>
</dbReference>
<feature type="compositionally biased region" description="Acidic residues" evidence="1">
    <location>
        <begin position="316"/>
        <end position="329"/>
    </location>
</feature>
<reference evidence="3 4" key="1">
    <citation type="submission" date="2017-06" db="EMBL/GenBank/DDBJ databases">
        <title>Aedes aegypti genome working group (AGWG) sequencing and assembly.</title>
        <authorList>
            <consortium name="Aedes aegypti Genome Working Group (AGWG)"/>
            <person name="Matthews B.J."/>
        </authorList>
    </citation>
    <scope>NUCLEOTIDE SEQUENCE [LARGE SCALE GENOMIC DNA]</scope>
    <source>
        <strain evidence="3 4">LVP_AGWG</strain>
    </source>
</reference>
<feature type="compositionally biased region" description="Polar residues" evidence="1">
    <location>
        <begin position="347"/>
        <end position="362"/>
    </location>
</feature>
<evidence type="ECO:0000259" key="2">
    <source>
        <dbReference type="Pfam" id="PF15045"/>
    </source>
</evidence>
<dbReference type="PANTHER" id="PTHR16156:SF10">
    <property type="entry name" value="AFTIPHILIN-RELATED"/>
    <property type="match status" value="1"/>
</dbReference>
<dbReference type="GO" id="GO:0030276">
    <property type="term" value="F:clathrin binding"/>
    <property type="evidence" value="ECO:0007669"/>
    <property type="project" value="InterPro"/>
</dbReference>
<dbReference type="Pfam" id="PF15045">
    <property type="entry name" value="Clathrin_bdg"/>
    <property type="match status" value="1"/>
</dbReference>
<feature type="compositionally biased region" description="Polar residues" evidence="1">
    <location>
        <begin position="1005"/>
        <end position="1025"/>
    </location>
</feature>
<dbReference type="PANTHER" id="PTHR16156">
    <property type="entry name" value="AFTIPHILIN A-RELATED"/>
    <property type="match status" value="1"/>
</dbReference>
<evidence type="ECO:0000313" key="4">
    <source>
        <dbReference type="Proteomes" id="UP000008820"/>
    </source>
</evidence>
<feature type="compositionally biased region" description="Polar residues" evidence="1">
    <location>
        <begin position="534"/>
        <end position="547"/>
    </location>
</feature>
<sequence length="1200" mass="129169">MSSQIPPLVCHSPPPMDFDDEEEDEVDLPDPEDDFDDFNTVPATEGSEDLPTPVPPPLPDFDSPVRRVRKSPSVEGTPIKGKVIPDSIPQAVLEKVTSVESELARNESPPSLILSQNNFSENEVPSDDEFQDFAFHPPQGQEESGIVGTEDNISLPSLHLDTEVSKSATPVQLSENEISERDSSPQELEPEESNPEPVPDPAITPIAVEDSGNRFDDNTENDFTDFTTASNERSAVLEVPTANDVSFDDDFAHLESTPSADSNFVSQSKADFATFDADFSKFDSFPASFPAATATYDDPSGSAPKDTAVAAKEEQELPEAEAREEEGFEGDDFDDFQEFATFPAESASATKSTDTNQTSQVASVDDGDDDDDFGDFSDFKQTEVTAPVVAAVAPVAPTSRSTLFKPESILAIISGMFPSCATEDNEDDTGQVQWTNLLQRNKVHNELNDMDATLALSYQYSNSESNKSLIRALGIDSRNILFGPKWNSSMPRFAANLSFSPLEPMKPVSSSSANSSSSSTVTTSSSSTGGKQDVPSNRQHPSHSQNHVAFGLDPLQSPLAAPLVLPGNVPAAQFDWHSSGLVNPLEGVQEILQEGGALQSNKNGSEGEVLDTEVAENSGTSTADEVVATIAAQSTLEPSSLAIEEPSNSSTKTTKTLGSSSLEYSVPSGDNEETRNEDNETEFEFVGSSSSSSNQYQQSKSIPVATSPSVSVSSHGVVPSSFALGLSSPAEASSILAPVAATSVTSSGSVVRTIKLPETHIYTPSKCVNPVSRDSTDRTEVYGEIGGDSRLGGTFDNSIAVREYHDVEYSLEKSLSKNGGNEAFDDFHEFQSVGKANNEDLNTSDTRRIKDDFDFVHKKFSSYSKPVIGVSPTAELDQLDDEFSDFQAAESVPEPTKPIVNKPLSNVSSEQNRSNTSSPILLSPSILLPQQAQPLQPTDTNRVTQINWPEPGIDPDEMARFEAAFPKPKVVSRPSGSNHSTPKHAPVASASAADDDEWTDFVYSKPTTEKSSPINSKGHAHSNSQQEEWTDFIYSTPATQNLSSSQNNFNYQNNSFGASRISGPNFNSWNQPQLPPPQFSSWNSNNYYYAPRTNVNSNSSTPIAAQNQKVPTFSTAHAYPAYNTTNPNHMYQTPQAMTLPSGARSVPPQANNIPGISQLPELSFITPNSTPSGSAPGTGVKPFTHSFLNNVISSNNFTKK</sequence>
<dbReference type="GO" id="GO:0032588">
    <property type="term" value="C:trans-Golgi network membrane"/>
    <property type="evidence" value="ECO:0007669"/>
    <property type="project" value="InterPro"/>
</dbReference>
<evidence type="ECO:0000313" key="3">
    <source>
        <dbReference type="EnsemblMetazoa" id="AAEL023675-PA"/>
    </source>
</evidence>
<name>A0A6I8TR36_AEDAE</name>
<proteinExistence type="predicted"/>
<feature type="region of interest" description="Disordered" evidence="1">
    <location>
        <begin position="637"/>
        <end position="701"/>
    </location>
</feature>
<dbReference type="OrthoDB" id="5917212at2759"/>
<feature type="compositionally biased region" description="Low complexity" evidence="1">
    <location>
        <begin position="509"/>
        <end position="528"/>
    </location>
</feature>
<feature type="region of interest" description="Disordered" evidence="1">
    <location>
        <begin position="504"/>
        <end position="550"/>
    </location>
</feature>
<feature type="compositionally biased region" description="Polar residues" evidence="1">
    <location>
        <begin position="113"/>
        <end position="123"/>
    </location>
</feature>
<keyword evidence="4" id="KW-1185">Reference proteome</keyword>
<accession>A0A6I8TR36</accession>
<protein>
    <recommendedName>
        <fullName evidence="2">Aftiphilin clathrin-binding box domain-containing protein</fullName>
    </recommendedName>
</protein>
<feature type="compositionally biased region" description="Low complexity" evidence="1">
    <location>
        <begin position="684"/>
        <end position="701"/>
    </location>
</feature>
<reference evidence="3" key="2">
    <citation type="submission" date="2020-05" db="UniProtKB">
        <authorList>
            <consortium name="EnsemblMetazoa"/>
        </authorList>
    </citation>
    <scope>IDENTIFICATION</scope>
    <source>
        <strain evidence="3">LVP_AGWG</strain>
    </source>
</reference>
<feature type="compositionally biased region" description="Acidic residues" evidence="1">
    <location>
        <begin position="17"/>
        <end position="37"/>
    </location>
</feature>
<feature type="region of interest" description="Disordered" evidence="1">
    <location>
        <begin position="344"/>
        <end position="374"/>
    </location>
</feature>
<feature type="region of interest" description="Disordered" evidence="1">
    <location>
        <begin position="969"/>
        <end position="1025"/>
    </location>
</feature>
<dbReference type="InterPro" id="IPR029205">
    <property type="entry name" value="Clathrin-bd"/>
</dbReference>
<feature type="region of interest" description="Disordered" evidence="1">
    <location>
        <begin position="1"/>
        <end position="83"/>
    </location>
</feature>
<feature type="region of interest" description="Disordered" evidence="1">
    <location>
        <begin position="102"/>
        <end position="229"/>
    </location>
</feature>
<feature type="region of interest" description="Disordered" evidence="1">
    <location>
        <begin position="292"/>
        <end position="329"/>
    </location>
</feature>
<dbReference type="AlphaFoldDB" id="A0A6I8TR36"/>
<gene>
    <name evidence="3" type="primary">5573382</name>
</gene>
<feature type="compositionally biased region" description="Polar residues" evidence="1">
    <location>
        <begin position="903"/>
        <end position="916"/>
    </location>
</feature>
<organism evidence="3 4">
    <name type="scientific">Aedes aegypti</name>
    <name type="common">Yellowfever mosquito</name>
    <name type="synonym">Culex aegypti</name>
    <dbReference type="NCBI Taxonomy" id="7159"/>
    <lineage>
        <taxon>Eukaryota</taxon>
        <taxon>Metazoa</taxon>
        <taxon>Ecdysozoa</taxon>
        <taxon>Arthropoda</taxon>
        <taxon>Hexapoda</taxon>
        <taxon>Insecta</taxon>
        <taxon>Pterygota</taxon>
        <taxon>Neoptera</taxon>
        <taxon>Endopterygota</taxon>
        <taxon>Diptera</taxon>
        <taxon>Nematocera</taxon>
        <taxon>Culicoidea</taxon>
        <taxon>Culicidae</taxon>
        <taxon>Culicinae</taxon>
        <taxon>Aedini</taxon>
        <taxon>Aedes</taxon>
        <taxon>Stegomyia</taxon>
    </lineage>
</organism>
<feature type="compositionally biased region" description="Acidic residues" evidence="1">
    <location>
        <begin position="365"/>
        <end position="374"/>
    </location>
</feature>
<feature type="domain" description="Aftiphilin clathrin-binding box" evidence="2">
    <location>
        <begin position="441"/>
        <end position="508"/>
    </location>
</feature>
<dbReference type="GO" id="GO:0030121">
    <property type="term" value="C:AP-1 adaptor complex"/>
    <property type="evidence" value="ECO:0007669"/>
    <property type="project" value="TreeGrafter"/>
</dbReference>
<feature type="compositionally biased region" description="Low complexity" evidence="1">
    <location>
        <begin position="647"/>
        <end position="662"/>
    </location>
</feature>
<dbReference type="InterPro" id="IPR046359">
    <property type="entry name" value="Aftin-like"/>
</dbReference>
<dbReference type="Proteomes" id="UP000008820">
    <property type="component" value="Chromosome 1"/>
</dbReference>
<evidence type="ECO:0000256" key="1">
    <source>
        <dbReference type="SAM" id="MobiDB-lite"/>
    </source>
</evidence>
<feature type="region of interest" description="Disordered" evidence="1">
    <location>
        <begin position="887"/>
        <end position="921"/>
    </location>
</feature>
<feature type="compositionally biased region" description="Polar residues" evidence="1">
    <location>
        <begin position="165"/>
        <end position="176"/>
    </location>
</feature>